<dbReference type="GO" id="GO:0043565">
    <property type="term" value="F:sequence-specific DNA binding"/>
    <property type="evidence" value="ECO:0007669"/>
    <property type="project" value="InterPro"/>
</dbReference>
<evidence type="ECO:0000256" key="3">
    <source>
        <dbReference type="ARBA" id="ARBA00023163"/>
    </source>
</evidence>
<dbReference type="PROSITE" id="PS00041">
    <property type="entry name" value="HTH_ARAC_FAMILY_1"/>
    <property type="match status" value="1"/>
</dbReference>
<sequence length="132" mass="15485">MNLYQQHLLAYRQELSTNDHQIDQIVGGRQFMDRHFRENIDLERVARAACCSKYHFIRLFKKYYGLTPHRYLTDLRIRAAREMLAAGVSVIDTCSRLGFESATSFTGLFKTYTGQTPSAYRQIKQHSRAFRN</sequence>
<evidence type="ECO:0000313" key="6">
    <source>
        <dbReference type="Proteomes" id="UP000223913"/>
    </source>
</evidence>
<evidence type="ECO:0000256" key="1">
    <source>
        <dbReference type="ARBA" id="ARBA00023015"/>
    </source>
</evidence>
<dbReference type="PANTHER" id="PTHR43280">
    <property type="entry name" value="ARAC-FAMILY TRANSCRIPTIONAL REGULATOR"/>
    <property type="match status" value="1"/>
</dbReference>
<dbReference type="OrthoDB" id="4480133at2"/>
<name>A0A2D0NAG0_FLAN2</name>
<dbReference type="SMART" id="SM00342">
    <property type="entry name" value="HTH_ARAC"/>
    <property type="match status" value="1"/>
</dbReference>
<reference evidence="5 6" key="1">
    <citation type="submission" date="2017-10" db="EMBL/GenBank/DDBJ databases">
        <title>The draft genome sequence of Lewinella nigricans NBRC 102662.</title>
        <authorList>
            <person name="Wang K."/>
        </authorList>
    </citation>
    <scope>NUCLEOTIDE SEQUENCE [LARGE SCALE GENOMIC DNA]</scope>
    <source>
        <strain evidence="5 6">NBRC 102662</strain>
    </source>
</reference>
<dbReference type="InterPro" id="IPR009057">
    <property type="entry name" value="Homeodomain-like_sf"/>
</dbReference>
<gene>
    <name evidence="5" type="ORF">CRP01_19825</name>
</gene>
<evidence type="ECO:0000259" key="4">
    <source>
        <dbReference type="PROSITE" id="PS01124"/>
    </source>
</evidence>
<evidence type="ECO:0000313" key="5">
    <source>
        <dbReference type="EMBL" id="PHN04763.1"/>
    </source>
</evidence>
<dbReference type="Gene3D" id="1.10.10.60">
    <property type="entry name" value="Homeodomain-like"/>
    <property type="match status" value="2"/>
</dbReference>
<dbReference type="InterPro" id="IPR018060">
    <property type="entry name" value="HTH_AraC"/>
</dbReference>
<dbReference type="AlphaFoldDB" id="A0A2D0NAG0"/>
<keyword evidence="2" id="KW-0238">DNA-binding</keyword>
<evidence type="ECO:0000256" key="2">
    <source>
        <dbReference type="ARBA" id="ARBA00023125"/>
    </source>
</evidence>
<feature type="domain" description="HTH araC/xylS-type" evidence="4">
    <location>
        <begin position="26"/>
        <end position="123"/>
    </location>
</feature>
<keyword evidence="6" id="KW-1185">Reference proteome</keyword>
<dbReference type="EMBL" id="PDUD01000024">
    <property type="protein sequence ID" value="PHN04763.1"/>
    <property type="molecule type" value="Genomic_DNA"/>
</dbReference>
<accession>A0A2D0NAG0</accession>
<organism evidence="5 6">
    <name type="scientific">Flavilitoribacter nigricans (strain ATCC 23147 / DSM 23189 / NBRC 102662 / NCIMB 1420 / SS-2)</name>
    <name type="common">Lewinella nigricans</name>
    <dbReference type="NCBI Taxonomy" id="1122177"/>
    <lineage>
        <taxon>Bacteria</taxon>
        <taxon>Pseudomonadati</taxon>
        <taxon>Bacteroidota</taxon>
        <taxon>Saprospiria</taxon>
        <taxon>Saprospirales</taxon>
        <taxon>Lewinellaceae</taxon>
        <taxon>Flavilitoribacter</taxon>
    </lineage>
</organism>
<dbReference type="RefSeq" id="WP_099151822.1">
    <property type="nucleotide sequence ID" value="NZ_PDUD01000024.1"/>
</dbReference>
<comment type="caution">
    <text evidence="5">The sequence shown here is derived from an EMBL/GenBank/DDBJ whole genome shotgun (WGS) entry which is preliminary data.</text>
</comment>
<dbReference type="SUPFAM" id="SSF46689">
    <property type="entry name" value="Homeodomain-like"/>
    <property type="match status" value="2"/>
</dbReference>
<proteinExistence type="predicted"/>
<keyword evidence="3" id="KW-0804">Transcription</keyword>
<dbReference type="InterPro" id="IPR018062">
    <property type="entry name" value="HTH_AraC-typ_CS"/>
</dbReference>
<dbReference type="Pfam" id="PF12833">
    <property type="entry name" value="HTH_18"/>
    <property type="match status" value="1"/>
</dbReference>
<protein>
    <submittedName>
        <fullName evidence="5">AraC family transcriptional regulator</fullName>
    </submittedName>
</protein>
<dbReference type="PANTHER" id="PTHR43280:SF2">
    <property type="entry name" value="HTH-TYPE TRANSCRIPTIONAL REGULATOR EXSA"/>
    <property type="match status" value="1"/>
</dbReference>
<keyword evidence="1" id="KW-0805">Transcription regulation</keyword>
<dbReference type="GO" id="GO:0003700">
    <property type="term" value="F:DNA-binding transcription factor activity"/>
    <property type="evidence" value="ECO:0007669"/>
    <property type="project" value="InterPro"/>
</dbReference>
<dbReference type="Proteomes" id="UP000223913">
    <property type="component" value="Unassembled WGS sequence"/>
</dbReference>
<dbReference type="PROSITE" id="PS01124">
    <property type="entry name" value="HTH_ARAC_FAMILY_2"/>
    <property type="match status" value="1"/>
</dbReference>